<reference evidence="9" key="1">
    <citation type="submission" date="2016-11" db="EMBL/GenBank/DDBJ databases">
        <authorList>
            <person name="Varghese N."/>
            <person name="Submissions S."/>
        </authorList>
    </citation>
    <scope>NUCLEOTIDE SEQUENCE [LARGE SCALE GENOMIC DNA]</scope>
    <source>
        <strain evidence="9">DSM 6637</strain>
    </source>
</reference>
<evidence type="ECO:0000256" key="4">
    <source>
        <dbReference type="HAMAP-Rule" id="MF_00636"/>
    </source>
</evidence>
<dbReference type="Proteomes" id="UP000184444">
    <property type="component" value="Unassembled WGS sequence"/>
</dbReference>
<feature type="domain" description="RapZ C-terminal" evidence="7">
    <location>
        <begin position="195"/>
        <end position="314"/>
    </location>
</feature>
<dbReference type="InterPro" id="IPR005337">
    <property type="entry name" value="RapZ-like"/>
</dbReference>
<evidence type="ECO:0000256" key="2">
    <source>
        <dbReference type="ARBA" id="ARBA00022840"/>
    </source>
</evidence>
<dbReference type="OrthoDB" id="9784461at2"/>
<keyword evidence="1 4" id="KW-0547">Nucleotide-binding</keyword>
<dbReference type="InterPro" id="IPR053931">
    <property type="entry name" value="RapZ_C"/>
</dbReference>
<dbReference type="STRING" id="53463.SAMN05444389_103187"/>
<dbReference type="HAMAP" id="MF_00636">
    <property type="entry name" value="RapZ_like"/>
    <property type="match status" value="1"/>
</dbReference>
<dbReference type="SUPFAM" id="SSF52540">
    <property type="entry name" value="P-loop containing nucleoside triphosphate hydrolases"/>
    <property type="match status" value="1"/>
</dbReference>
<feature type="binding site" evidence="4">
    <location>
        <begin position="89"/>
        <end position="92"/>
    </location>
    <ligand>
        <name>GTP</name>
        <dbReference type="ChEBI" id="CHEBI:37565"/>
    </ligand>
</feature>
<evidence type="ECO:0000313" key="8">
    <source>
        <dbReference type="EMBL" id="SHM06224.1"/>
    </source>
</evidence>
<sequence length="345" mass="37124">MNGEEGRGSSGETAQGAAAEGTVPQAPAGGIVDAQRLVLVTGPSGAGRSTAIHALEDMGFEAIDNLPLSLVPRLLDGPPRPVPLALGLDVRNRDFSAANLIELIDSLTRNPAFLPEVLYLDCATEVLVRRYSETRRRHPLAGDIPPVEAITAERDLLAAVRDRADLLIDTTELSPHDLRAELAQSFDARGGPGLSVSLESFSYKRGVPRGLDFMFDCRFLANPHWEPALRPLDGRDPAVQHYVTADPRFQPFFDKLRDLILYVLPAQVDEGKAHLTIGFGCTGGQHRSVTLVELMADDLAKKCWQVSKRHREIERRSRAPLSAAGAGAATLSGAYLGGSGKADPS</sequence>
<feature type="binding site" evidence="4">
    <location>
        <begin position="42"/>
        <end position="49"/>
    </location>
    <ligand>
        <name>ATP</name>
        <dbReference type="ChEBI" id="CHEBI:30616"/>
    </ligand>
</feature>
<dbReference type="AlphaFoldDB" id="A0A1M7FQA1"/>
<keyword evidence="9" id="KW-1185">Reference proteome</keyword>
<evidence type="ECO:0000259" key="7">
    <source>
        <dbReference type="Pfam" id="PF22740"/>
    </source>
</evidence>
<dbReference type="RefSeq" id="WP_084732009.1">
    <property type="nucleotide sequence ID" value="NZ_FRCK01000003.1"/>
</dbReference>
<dbReference type="Pfam" id="PF22740">
    <property type="entry name" value="PapZ_C"/>
    <property type="match status" value="1"/>
</dbReference>
<evidence type="ECO:0000256" key="1">
    <source>
        <dbReference type="ARBA" id="ARBA00022741"/>
    </source>
</evidence>
<dbReference type="PANTHER" id="PTHR30448:SF0">
    <property type="entry name" value="RNASE ADAPTER PROTEIN RAPZ"/>
    <property type="match status" value="1"/>
</dbReference>
<proteinExistence type="inferred from homology"/>
<accession>A0A1M7FQA1</accession>
<dbReference type="GO" id="GO:0005524">
    <property type="term" value="F:ATP binding"/>
    <property type="evidence" value="ECO:0007669"/>
    <property type="project" value="UniProtKB-UniRule"/>
</dbReference>
<evidence type="ECO:0000256" key="3">
    <source>
        <dbReference type="ARBA" id="ARBA00023134"/>
    </source>
</evidence>
<dbReference type="NCBIfam" id="NF003828">
    <property type="entry name" value="PRK05416.1"/>
    <property type="match status" value="1"/>
</dbReference>
<keyword evidence="3 4" id="KW-0342">GTP-binding</keyword>
<dbReference type="InterPro" id="IPR027417">
    <property type="entry name" value="P-loop_NTPase"/>
</dbReference>
<keyword evidence="2 4" id="KW-0067">ATP-binding</keyword>
<evidence type="ECO:0000313" key="9">
    <source>
        <dbReference type="Proteomes" id="UP000184444"/>
    </source>
</evidence>
<feature type="compositionally biased region" description="Low complexity" evidence="5">
    <location>
        <begin position="10"/>
        <end position="22"/>
    </location>
</feature>
<dbReference type="GO" id="GO:0005525">
    <property type="term" value="F:GTP binding"/>
    <property type="evidence" value="ECO:0007669"/>
    <property type="project" value="UniProtKB-UniRule"/>
</dbReference>
<dbReference type="PANTHER" id="PTHR30448">
    <property type="entry name" value="RNASE ADAPTER PROTEIN RAPZ"/>
    <property type="match status" value="1"/>
</dbReference>
<gene>
    <name evidence="8" type="ORF">SAMN05444389_103187</name>
</gene>
<dbReference type="InterPro" id="IPR053930">
    <property type="entry name" value="RapZ-like_N"/>
</dbReference>
<organism evidence="8 9">
    <name type="scientific">Paracoccus solventivorans</name>
    <dbReference type="NCBI Taxonomy" id="53463"/>
    <lineage>
        <taxon>Bacteria</taxon>
        <taxon>Pseudomonadati</taxon>
        <taxon>Pseudomonadota</taxon>
        <taxon>Alphaproteobacteria</taxon>
        <taxon>Rhodobacterales</taxon>
        <taxon>Paracoccaceae</taxon>
        <taxon>Paracoccus</taxon>
    </lineage>
</organism>
<evidence type="ECO:0000256" key="5">
    <source>
        <dbReference type="SAM" id="MobiDB-lite"/>
    </source>
</evidence>
<evidence type="ECO:0000259" key="6">
    <source>
        <dbReference type="Pfam" id="PF03668"/>
    </source>
</evidence>
<dbReference type="Pfam" id="PF03668">
    <property type="entry name" value="RapZ-like_N"/>
    <property type="match status" value="1"/>
</dbReference>
<dbReference type="EMBL" id="FRCK01000003">
    <property type="protein sequence ID" value="SHM06224.1"/>
    <property type="molecule type" value="Genomic_DNA"/>
</dbReference>
<protein>
    <submittedName>
        <fullName evidence="8">UPF0042 nucleotide-binding protein</fullName>
    </submittedName>
</protein>
<feature type="domain" description="RapZ-like N-terminal" evidence="6">
    <location>
        <begin position="37"/>
        <end position="187"/>
    </location>
</feature>
<name>A0A1M7FQA1_9RHOB</name>
<feature type="region of interest" description="Disordered" evidence="5">
    <location>
        <begin position="1"/>
        <end position="27"/>
    </location>
</feature>